<dbReference type="Pfam" id="PF01022">
    <property type="entry name" value="HTH_5"/>
    <property type="match status" value="1"/>
</dbReference>
<dbReference type="GeneID" id="71764146"/>
<dbReference type="Proteomes" id="UP000830542">
    <property type="component" value="Plasmid unnamed4"/>
</dbReference>
<sequence length="89" mass="9698">MDRDHDMAGRFTGHTGDDVLDALRAHHEPVATTSDLAATLDVTTEAVRYHLNDLHDAGRVQRKRAGASAVVWWPTAETDVDSMESEVGA</sequence>
<dbReference type="EMBL" id="CP095009">
    <property type="protein sequence ID" value="UOO97390.1"/>
    <property type="molecule type" value="Genomic_DNA"/>
</dbReference>
<feature type="domain" description="HTH arsR-type" evidence="1">
    <location>
        <begin position="21"/>
        <end position="60"/>
    </location>
</feature>
<organism evidence="2 3">
    <name type="scientific">Halococcus dombrowskii</name>
    <dbReference type="NCBI Taxonomy" id="179637"/>
    <lineage>
        <taxon>Archaea</taxon>
        <taxon>Methanobacteriati</taxon>
        <taxon>Methanobacteriota</taxon>
        <taxon>Stenosarchaea group</taxon>
        <taxon>Halobacteria</taxon>
        <taxon>Halobacteriales</taxon>
        <taxon>Halococcaceae</taxon>
        <taxon>Halococcus</taxon>
    </lineage>
</organism>
<dbReference type="Gene3D" id="1.10.10.10">
    <property type="entry name" value="Winged helix-like DNA-binding domain superfamily/Winged helix DNA-binding domain"/>
    <property type="match status" value="1"/>
</dbReference>
<proteinExistence type="predicted"/>
<dbReference type="SUPFAM" id="SSF46785">
    <property type="entry name" value="Winged helix' DNA-binding domain"/>
    <property type="match status" value="1"/>
</dbReference>
<dbReference type="InterPro" id="IPR001845">
    <property type="entry name" value="HTH_ArsR_DNA-bd_dom"/>
</dbReference>
<evidence type="ECO:0000313" key="2">
    <source>
        <dbReference type="EMBL" id="UOO97390.1"/>
    </source>
</evidence>
<evidence type="ECO:0000259" key="1">
    <source>
        <dbReference type="Pfam" id="PF01022"/>
    </source>
</evidence>
<name>A0AAX3AUH8_HALDO</name>
<reference evidence="2" key="1">
    <citation type="submission" date="2022-04" db="EMBL/GenBank/DDBJ databases">
        <title>Sequencing and genomic assembly of Halococcus dombrowskii.</title>
        <authorList>
            <person name="Lim S.W."/>
            <person name="MacLea K.S."/>
        </authorList>
    </citation>
    <scope>NUCLEOTIDE SEQUENCE</scope>
    <source>
        <strain evidence="2">H4</strain>
        <plasmid evidence="2">unnamed4</plasmid>
    </source>
</reference>
<dbReference type="GO" id="GO:0003700">
    <property type="term" value="F:DNA-binding transcription factor activity"/>
    <property type="evidence" value="ECO:0007669"/>
    <property type="project" value="InterPro"/>
</dbReference>
<gene>
    <name evidence="2" type="ORF">MUK72_19820</name>
</gene>
<keyword evidence="2" id="KW-0614">Plasmid</keyword>
<dbReference type="InterPro" id="IPR036390">
    <property type="entry name" value="WH_DNA-bd_sf"/>
</dbReference>
<dbReference type="KEGG" id="hdo:MUK72_19820"/>
<geneLocation type="plasmid" evidence="2 3">
    <name>unnamed4</name>
</geneLocation>
<dbReference type="InterPro" id="IPR036388">
    <property type="entry name" value="WH-like_DNA-bd_sf"/>
</dbReference>
<keyword evidence="3" id="KW-1185">Reference proteome</keyword>
<dbReference type="AlphaFoldDB" id="A0AAX3AUH8"/>
<evidence type="ECO:0000313" key="3">
    <source>
        <dbReference type="Proteomes" id="UP000830542"/>
    </source>
</evidence>
<protein>
    <submittedName>
        <fullName evidence="2">Helix-turn-helix domain-containing protein</fullName>
    </submittedName>
</protein>
<dbReference type="RefSeq" id="WP_244706978.1">
    <property type="nucleotide sequence ID" value="NZ_BAAADN010000053.1"/>
</dbReference>
<accession>A0AAX3AUH8</accession>